<evidence type="ECO:0000259" key="5">
    <source>
        <dbReference type="Pfam" id="PF01494"/>
    </source>
</evidence>
<evidence type="ECO:0000256" key="4">
    <source>
        <dbReference type="SAM" id="SignalP"/>
    </source>
</evidence>
<keyword evidence="4" id="KW-0732">Signal</keyword>
<feature type="domain" description="FAD-binding" evidence="5">
    <location>
        <begin position="6"/>
        <end position="179"/>
    </location>
</feature>
<dbReference type="EMBL" id="AYKW01000005">
    <property type="protein sequence ID" value="PIL34306.1"/>
    <property type="molecule type" value="Genomic_DNA"/>
</dbReference>
<feature type="signal peptide" evidence="4">
    <location>
        <begin position="1"/>
        <end position="21"/>
    </location>
</feature>
<proteinExistence type="predicted"/>
<evidence type="ECO:0000313" key="6">
    <source>
        <dbReference type="EMBL" id="PIL34306.1"/>
    </source>
</evidence>
<dbReference type="PANTHER" id="PTHR46720:SF3">
    <property type="entry name" value="FAD-BINDING DOMAIN-CONTAINING PROTEIN-RELATED"/>
    <property type="match status" value="1"/>
</dbReference>
<organism evidence="6 7">
    <name type="scientific">Ganoderma sinense ZZ0214-1</name>
    <dbReference type="NCBI Taxonomy" id="1077348"/>
    <lineage>
        <taxon>Eukaryota</taxon>
        <taxon>Fungi</taxon>
        <taxon>Dikarya</taxon>
        <taxon>Basidiomycota</taxon>
        <taxon>Agaricomycotina</taxon>
        <taxon>Agaricomycetes</taxon>
        <taxon>Polyporales</taxon>
        <taxon>Polyporaceae</taxon>
        <taxon>Ganoderma</taxon>
    </lineage>
</organism>
<evidence type="ECO:0000256" key="2">
    <source>
        <dbReference type="ARBA" id="ARBA00022827"/>
    </source>
</evidence>
<comment type="caution">
    <text evidence="6">The sequence shown here is derived from an EMBL/GenBank/DDBJ whole genome shotgun (WGS) entry which is preliminary data.</text>
</comment>
<dbReference type="PANTHER" id="PTHR46720">
    <property type="entry name" value="HYDROXYLASE, PUTATIVE (AFU_ORTHOLOGUE AFUA_3G01460)-RELATED"/>
    <property type="match status" value="1"/>
</dbReference>
<dbReference type="OrthoDB" id="417877at2759"/>
<dbReference type="InterPro" id="IPR036188">
    <property type="entry name" value="FAD/NAD-bd_sf"/>
</dbReference>
<keyword evidence="1" id="KW-0285">Flavoprotein</keyword>
<dbReference type="GO" id="GO:0044550">
    <property type="term" value="P:secondary metabolite biosynthetic process"/>
    <property type="evidence" value="ECO:0007669"/>
    <property type="project" value="TreeGrafter"/>
</dbReference>
<dbReference type="InterPro" id="IPR051104">
    <property type="entry name" value="FAD_monoxygenase"/>
</dbReference>
<dbReference type="GO" id="GO:0071949">
    <property type="term" value="F:FAD binding"/>
    <property type="evidence" value="ECO:0007669"/>
    <property type="project" value="InterPro"/>
</dbReference>
<dbReference type="InterPro" id="IPR002938">
    <property type="entry name" value="FAD-bd"/>
</dbReference>
<dbReference type="STRING" id="1077348.A0A2G8SKL2"/>
<keyword evidence="7" id="KW-1185">Reference proteome</keyword>
<dbReference type="GO" id="GO:0016491">
    <property type="term" value="F:oxidoreductase activity"/>
    <property type="evidence" value="ECO:0007669"/>
    <property type="project" value="UniProtKB-KW"/>
</dbReference>
<dbReference type="Proteomes" id="UP000230002">
    <property type="component" value="Unassembled WGS sequence"/>
</dbReference>
<reference evidence="6 7" key="1">
    <citation type="journal article" date="2015" name="Sci. Rep.">
        <title>Chromosome-level genome map provides insights into diverse defense mechanisms in the medicinal fungus Ganoderma sinense.</title>
        <authorList>
            <person name="Zhu Y."/>
            <person name="Xu J."/>
            <person name="Sun C."/>
            <person name="Zhou S."/>
            <person name="Xu H."/>
            <person name="Nelson D.R."/>
            <person name="Qian J."/>
            <person name="Song J."/>
            <person name="Luo H."/>
            <person name="Xiang L."/>
            <person name="Li Y."/>
            <person name="Xu Z."/>
            <person name="Ji A."/>
            <person name="Wang L."/>
            <person name="Lu S."/>
            <person name="Hayward A."/>
            <person name="Sun W."/>
            <person name="Li X."/>
            <person name="Schwartz D.C."/>
            <person name="Wang Y."/>
            <person name="Chen S."/>
        </authorList>
    </citation>
    <scope>NUCLEOTIDE SEQUENCE [LARGE SCALE GENOMIC DNA]</scope>
    <source>
        <strain evidence="6 7">ZZ0214-1</strain>
    </source>
</reference>
<keyword evidence="2" id="KW-0274">FAD</keyword>
<evidence type="ECO:0000313" key="7">
    <source>
        <dbReference type="Proteomes" id="UP000230002"/>
    </source>
</evidence>
<evidence type="ECO:0000256" key="3">
    <source>
        <dbReference type="ARBA" id="ARBA00023002"/>
    </source>
</evidence>
<accession>A0A2G8SKL2</accession>
<dbReference type="Pfam" id="PF01494">
    <property type="entry name" value="FAD_binding_3"/>
    <property type="match status" value="1"/>
</dbReference>
<dbReference type="Gene3D" id="3.50.50.60">
    <property type="entry name" value="FAD/NAD(P)-binding domain"/>
    <property type="match status" value="2"/>
</dbReference>
<name>A0A2G8SKL2_9APHY</name>
<protein>
    <recommendedName>
        <fullName evidence="5">FAD-binding domain-containing protein</fullName>
    </recommendedName>
</protein>
<dbReference type="PRINTS" id="PR00420">
    <property type="entry name" value="RNGMNOXGNASE"/>
</dbReference>
<evidence type="ECO:0000256" key="1">
    <source>
        <dbReference type="ARBA" id="ARBA00022630"/>
    </source>
</evidence>
<gene>
    <name evidence="6" type="ORF">GSI_03081</name>
</gene>
<dbReference type="AlphaFoldDB" id="A0A2G8SKL2"/>
<feature type="chain" id="PRO_5013936813" description="FAD-binding domain-containing protein" evidence="4">
    <location>
        <begin position="22"/>
        <end position="368"/>
    </location>
</feature>
<dbReference type="SUPFAM" id="SSF51905">
    <property type="entry name" value="FAD/NAD(P)-binding domain"/>
    <property type="match status" value="1"/>
</dbReference>
<keyword evidence="3" id="KW-0560">Oxidoreductase</keyword>
<sequence length="368" mass="40173">MTSPRLRVAIVGAGLGGLLLALSLQKSCQDLRVDIYESTAELTEIGAGVGMWPRMWEIIEHLGLSDELKEVSGAHNPHGLISSAVPAQPVHIRKEDESEPVEFFQLPPTLYTFHRSVLQKLLARHLGPSIAIHFSKRLVSYIEPTESDEPIVLQFCDGTSAKCDVLVGSDGIRSAVRRSMFNVLADEACGRGEMEDSARIRSMVDPVWSGQVAYRGLIPSAALKSSGFEDTGSPAFLLGKNKAHAMTPHLGAGACQALEDGFILAAIIAQPTVTLQNLHVALGIYDSVRRPFAEMVLRRSRRNGFLFHFNTLGWEDVTAEQSMAGGFSAERLGEVGKALEEQFGFLFTSSIMEARGRAIDMVRALKRE</sequence>